<dbReference type="AlphaFoldDB" id="A0A5E4MQM3"/>
<organism evidence="2 3">
    <name type="scientific">Cinara cedri</name>
    <dbReference type="NCBI Taxonomy" id="506608"/>
    <lineage>
        <taxon>Eukaryota</taxon>
        <taxon>Metazoa</taxon>
        <taxon>Ecdysozoa</taxon>
        <taxon>Arthropoda</taxon>
        <taxon>Hexapoda</taxon>
        <taxon>Insecta</taxon>
        <taxon>Pterygota</taxon>
        <taxon>Neoptera</taxon>
        <taxon>Paraneoptera</taxon>
        <taxon>Hemiptera</taxon>
        <taxon>Sternorrhyncha</taxon>
        <taxon>Aphidomorpha</taxon>
        <taxon>Aphidoidea</taxon>
        <taxon>Aphididae</taxon>
        <taxon>Lachninae</taxon>
        <taxon>Cinara</taxon>
    </lineage>
</organism>
<gene>
    <name evidence="2" type="ORF">CINCED_3A007083</name>
</gene>
<accession>A0A5E4MQM3</accession>
<feature type="region of interest" description="Disordered" evidence="1">
    <location>
        <begin position="1"/>
        <end position="33"/>
    </location>
</feature>
<sequence length="236" mass="27018">MTGGRRSRGNRSEKQKEESDIETGMTKCSSDNAIENDETIHIECNEQPVKRVGNERPNDRVLCYSNNSLPFYTGSEKQTEESDIETGMTKCSSDNAIENDETIHIKCHIRAEEQVDTDCTIERALFNVNNYFAFYYEFDDGTAETDNETGGTDSPSDYDDEYDTALQSLCNKRKAERIETMRRNTLDLSNFNNNSTYHYEFDDGTEERDNETVITDSSSESYNVHGIALRRVFCNL</sequence>
<name>A0A5E4MQM3_9HEMI</name>
<dbReference type="EMBL" id="CABPRJ010001001">
    <property type="protein sequence ID" value="VVC34597.1"/>
    <property type="molecule type" value="Genomic_DNA"/>
</dbReference>
<proteinExistence type="predicted"/>
<protein>
    <submittedName>
        <fullName evidence="2">Uncharacterized protein</fullName>
    </submittedName>
</protein>
<evidence type="ECO:0000313" key="2">
    <source>
        <dbReference type="EMBL" id="VVC34597.1"/>
    </source>
</evidence>
<reference evidence="2 3" key="1">
    <citation type="submission" date="2019-08" db="EMBL/GenBank/DDBJ databases">
        <authorList>
            <person name="Alioto T."/>
            <person name="Alioto T."/>
            <person name="Gomez Garrido J."/>
        </authorList>
    </citation>
    <scope>NUCLEOTIDE SEQUENCE [LARGE SCALE GENOMIC DNA]</scope>
</reference>
<dbReference type="Proteomes" id="UP000325440">
    <property type="component" value="Unassembled WGS sequence"/>
</dbReference>
<evidence type="ECO:0000256" key="1">
    <source>
        <dbReference type="SAM" id="MobiDB-lite"/>
    </source>
</evidence>
<evidence type="ECO:0000313" key="3">
    <source>
        <dbReference type="Proteomes" id="UP000325440"/>
    </source>
</evidence>
<keyword evidence="3" id="KW-1185">Reference proteome</keyword>